<feature type="domain" description="Choice-of-anchor I" evidence="3">
    <location>
        <begin position="57"/>
        <end position="558"/>
    </location>
</feature>
<keyword evidence="5" id="KW-1185">Reference proteome</keyword>
<dbReference type="Pfam" id="PF22494">
    <property type="entry name" value="choice_anch_I"/>
    <property type="match status" value="1"/>
</dbReference>
<feature type="compositionally biased region" description="Basic and acidic residues" evidence="1">
    <location>
        <begin position="458"/>
        <end position="468"/>
    </location>
</feature>
<evidence type="ECO:0000256" key="2">
    <source>
        <dbReference type="SAM" id="SignalP"/>
    </source>
</evidence>
<dbReference type="PANTHER" id="PTHR46928">
    <property type="entry name" value="MESENCHYME-SPECIFIC CELL SURFACE GLYCOPROTEIN"/>
    <property type="match status" value="1"/>
</dbReference>
<comment type="caution">
    <text evidence="4">The sequence shown here is derived from an EMBL/GenBank/DDBJ whole genome shotgun (WGS) entry which is preliminary data.</text>
</comment>
<dbReference type="SUPFAM" id="SSF50969">
    <property type="entry name" value="YVTN repeat-like/Quinoprotein amine dehydrogenase"/>
    <property type="match status" value="1"/>
</dbReference>
<evidence type="ECO:0000313" key="5">
    <source>
        <dbReference type="Proteomes" id="UP000241639"/>
    </source>
</evidence>
<protein>
    <recommendedName>
        <fullName evidence="3">Choice-of-anchor I domain-containing protein</fullName>
    </recommendedName>
</protein>
<dbReference type="OrthoDB" id="9801679at2"/>
<keyword evidence="2" id="KW-0732">Signal</keyword>
<dbReference type="InterPro" id="IPR011044">
    <property type="entry name" value="Quino_amine_DH_bsu"/>
</dbReference>
<dbReference type="InterPro" id="IPR015943">
    <property type="entry name" value="WD40/YVTN_repeat-like_dom_sf"/>
</dbReference>
<evidence type="ECO:0000313" key="4">
    <source>
        <dbReference type="EMBL" id="PTM59864.1"/>
    </source>
</evidence>
<dbReference type="RefSeq" id="WP_107727194.1">
    <property type="nucleotide sequence ID" value="NZ_PZZP01000001.1"/>
</dbReference>
<dbReference type="Gene3D" id="2.130.10.10">
    <property type="entry name" value="YVTN repeat-like/Quinoprotein amine dehydrogenase"/>
    <property type="match status" value="1"/>
</dbReference>
<feature type="region of interest" description="Disordered" evidence="1">
    <location>
        <begin position="452"/>
        <end position="471"/>
    </location>
</feature>
<dbReference type="AlphaFoldDB" id="A0A2T4ZD92"/>
<proteinExistence type="predicted"/>
<evidence type="ECO:0000259" key="3">
    <source>
        <dbReference type="Pfam" id="PF22494"/>
    </source>
</evidence>
<feature type="chain" id="PRO_5038926266" description="Choice-of-anchor I domain-containing protein" evidence="2">
    <location>
        <begin position="21"/>
        <end position="564"/>
    </location>
</feature>
<name>A0A2T4ZD92_9BACL</name>
<sequence length="564" mass="61539">MKKWMGAIAAVTIFSLILPAADWAGAAPQQQDRLVQGTEKLQLDLLKRYYSGADFDNGGAEIVAVDTRHQLAYSVNGAAKAVDVLDLTALTENGAQWKQKRRITLQSFDLGEFQPSDITSVTVHPEGEWAAVAMPAEPKTDAGVVVFVDAEGRYLHHVQVGALPDMVTVSPDGTKVLSANEGEPSDDYTIDPEGSVSIIDVSNGVEQATVNTVGFNDLQPSQIDQDVRVFGKGATFAQDMEPEYIQVTPDSKTAYVVLQENNAIAALDLENEAFTRVYGLGVKDHSVNGNELDASDKDGRINIRNWPVLGMYQPDGFQLFQVQGKTYLITANEGDARDYDGFSEEARVKDLVNPDKVGAKIRLNAKHYAGYNQKELDRMLQEGLLEDDQLGRLTVSAVEGEKEGVYEALYSFGGRSFSIWEVTDKKLKRVYDSGSDFERIIADALPQYFNSNNNEASFDTRSDDKGPEPESAIVGQVGEKLYAFVGLERVGGVMVYDLSQPQKPRFVTYFNSRDFEKGTSVEAGDVGPEGLAFLSAEQSPTGEPILLVANEVSGTVAAISIQEK</sequence>
<dbReference type="Proteomes" id="UP000241639">
    <property type="component" value="Unassembled WGS sequence"/>
</dbReference>
<organism evidence="4 5">
    <name type="scientific">Desmospora activa DSM 45169</name>
    <dbReference type="NCBI Taxonomy" id="1121389"/>
    <lineage>
        <taxon>Bacteria</taxon>
        <taxon>Bacillati</taxon>
        <taxon>Bacillota</taxon>
        <taxon>Bacilli</taxon>
        <taxon>Bacillales</taxon>
        <taxon>Thermoactinomycetaceae</taxon>
        <taxon>Desmospora</taxon>
    </lineage>
</organism>
<accession>A0A2T4ZD92</accession>
<feature type="signal peptide" evidence="2">
    <location>
        <begin position="1"/>
        <end position="20"/>
    </location>
</feature>
<dbReference type="InterPro" id="IPR055188">
    <property type="entry name" value="Choice_anch_I"/>
</dbReference>
<reference evidence="4 5" key="1">
    <citation type="submission" date="2018-04" db="EMBL/GenBank/DDBJ databases">
        <title>Genomic Encyclopedia of Archaeal and Bacterial Type Strains, Phase II (KMG-II): from individual species to whole genera.</title>
        <authorList>
            <person name="Goeker M."/>
        </authorList>
    </citation>
    <scope>NUCLEOTIDE SEQUENCE [LARGE SCALE GENOMIC DNA]</scope>
    <source>
        <strain evidence="4 5">DSM 45169</strain>
    </source>
</reference>
<dbReference type="NCBIfam" id="NF038117">
    <property type="entry name" value="choice_anch_I"/>
    <property type="match status" value="1"/>
</dbReference>
<gene>
    <name evidence="4" type="ORF">C8J48_2500</name>
</gene>
<dbReference type="EMBL" id="PZZP01000001">
    <property type="protein sequence ID" value="PTM59864.1"/>
    <property type="molecule type" value="Genomic_DNA"/>
</dbReference>
<dbReference type="InterPro" id="IPR052956">
    <property type="entry name" value="Mesenchyme-surface_protein"/>
</dbReference>
<dbReference type="PANTHER" id="PTHR46928:SF1">
    <property type="entry name" value="MESENCHYME-SPECIFIC CELL SURFACE GLYCOPROTEIN"/>
    <property type="match status" value="1"/>
</dbReference>
<evidence type="ECO:0000256" key="1">
    <source>
        <dbReference type="SAM" id="MobiDB-lite"/>
    </source>
</evidence>